<gene>
    <name evidence="2" type="ORF">RhiirC2_787481</name>
</gene>
<comment type="caution">
    <text evidence="2">The sequence shown here is derived from an EMBL/GenBank/DDBJ whole genome shotgun (WGS) entry which is preliminary data.</text>
</comment>
<proteinExistence type="predicted"/>
<feature type="region of interest" description="Disordered" evidence="1">
    <location>
        <begin position="73"/>
        <end position="101"/>
    </location>
</feature>
<dbReference type="AlphaFoldDB" id="A0A2N1MS24"/>
<dbReference type="EMBL" id="LLXL01001438">
    <property type="protein sequence ID" value="PKK64442.1"/>
    <property type="molecule type" value="Genomic_DNA"/>
</dbReference>
<organism evidence="2 3">
    <name type="scientific">Rhizophagus irregularis</name>
    <dbReference type="NCBI Taxonomy" id="588596"/>
    <lineage>
        <taxon>Eukaryota</taxon>
        <taxon>Fungi</taxon>
        <taxon>Fungi incertae sedis</taxon>
        <taxon>Mucoromycota</taxon>
        <taxon>Glomeromycotina</taxon>
        <taxon>Glomeromycetes</taxon>
        <taxon>Glomerales</taxon>
        <taxon>Glomeraceae</taxon>
        <taxon>Rhizophagus</taxon>
    </lineage>
</organism>
<evidence type="ECO:0000313" key="2">
    <source>
        <dbReference type="EMBL" id="PKK64442.1"/>
    </source>
</evidence>
<evidence type="ECO:0000256" key="1">
    <source>
        <dbReference type="SAM" id="MobiDB-lite"/>
    </source>
</evidence>
<sequence length="101" mass="11855">MKLKANIKAAQSERERIELLLSKDTLIFQSSAFGWASEVQKLQRFVRPFRWASEVQKLQRFIQRLKFGWASEERKPKDKDSCGGLSTNENPKIKIHKYESL</sequence>
<evidence type="ECO:0000313" key="3">
    <source>
        <dbReference type="Proteomes" id="UP000233469"/>
    </source>
</evidence>
<accession>A0A2N1MS24</accession>
<dbReference type="Proteomes" id="UP000233469">
    <property type="component" value="Unassembled WGS sequence"/>
</dbReference>
<protein>
    <submittedName>
        <fullName evidence="2">Uncharacterized protein</fullName>
    </submittedName>
</protein>
<name>A0A2N1MS24_9GLOM</name>
<reference evidence="2 3" key="1">
    <citation type="submission" date="2016-04" db="EMBL/GenBank/DDBJ databases">
        <title>Genome analyses suggest a sexual origin of heterokaryosis in a supposedly ancient asexual fungus.</title>
        <authorList>
            <person name="Ropars J."/>
            <person name="Sedzielewska K."/>
            <person name="Noel J."/>
            <person name="Charron P."/>
            <person name="Farinelli L."/>
            <person name="Marton T."/>
            <person name="Kruger M."/>
            <person name="Pelin A."/>
            <person name="Brachmann A."/>
            <person name="Corradi N."/>
        </authorList>
    </citation>
    <scope>NUCLEOTIDE SEQUENCE [LARGE SCALE GENOMIC DNA]</scope>
    <source>
        <strain evidence="2 3">C2</strain>
    </source>
</reference>
<reference evidence="2 3" key="2">
    <citation type="submission" date="2017-10" db="EMBL/GenBank/DDBJ databases">
        <title>Extensive intraspecific genome diversity in a model arbuscular mycorrhizal fungus.</title>
        <authorList>
            <person name="Chen E.C.H."/>
            <person name="Morin E."/>
            <person name="Baudet D."/>
            <person name="Noel J."/>
            <person name="Ndikumana S."/>
            <person name="Charron P."/>
            <person name="St-Onge C."/>
            <person name="Giorgi J."/>
            <person name="Grigoriev I.V."/>
            <person name="Roux C."/>
            <person name="Martin F.M."/>
            <person name="Corradi N."/>
        </authorList>
    </citation>
    <scope>NUCLEOTIDE SEQUENCE [LARGE SCALE GENOMIC DNA]</scope>
    <source>
        <strain evidence="2 3">C2</strain>
    </source>
</reference>